<dbReference type="GO" id="GO:0004364">
    <property type="term" value="F:glutathione transferase activity"/>
    <property type="evidence" value="ECO:0007669"/>
    <property type="project" value="UniProtKB-UniRule"/>
</dbReference>
<dbReference type="SFLD" id="SFLDG01152">
    <property type="entry name" value="Main.3:_Omega-_and_Tau-like"/>
    <property type="match status" value="1"/>
</dbReference>
<organism evidence="6 7">
    <name type="scientific">Cinnamomum micranthum f. kanehirae</name>
    <dbReference type="NCBI Taxonomy" id="337451"/>
    <lineage>
        <taxon>Eukaryota</taxon>
        <taxon>Viridiplantae</taxon>
        <taxon>Streptophyta</taxon>
        <taxon>Embryophyta</taxon>
        <taxon>Tracheophyta</taxon>
        <taxon>Spermatophyta</taxon>
        <taxon>Magnoliopsida</taxon>
        <taxon>Magnoliidae</taxon>
        <taxon>Laurales</taxon>
        <taxon>Lauraceae</taxon>
        <taxon>Cinnamomum</taxon>
    </lineage>
</organism>
<dbReference type="Gene3D" id="1.20.1050.10">
    <property type="match status" value="1"/>
</dbReference>
<dbReference type="GO" id="GO:0005829">
    <property type="term" value="C:cytosol"/>
    <property type="evidence" value="ECO:0007669"/>
    <property type="project" value="UniProtKB-SubCell"/>
</dbReference>
<reference evidence="6 7" key="1">
    <citation type="journal article" date="2019" name="Nat. Plants">
        <title>Stout camphor tree genome fills gaps in understanding of flowering plant genome evolution.</title>
        <authorList>
            <person name="Chaw S.M."/>
            <person name="Liu Y.C."/>
            <person name="Wu Y.W."/>
            <person name="Wang H.Y."/>
            <person name="Lin C.I."/>
            <person name="Wu C.S."/>
            <person name="Ke H.M."/>
            <person name="Chang L.Y."/>
            <person name="Hsu C.Y."/>
            <person name="Yang H.T."/>
            <person name="Sudianto E."/>
            <person name="Hsu M.H."/>
            <person name="Wu K.P."/>
            <person name="Wang L.N."/>
            <person name="Leebens-Mack J.H."/>
            <person name="Tsai I.J."/>
        </authorList>
    </citation>
    <scope>NUCLEOTIDE SEQUENCE [LARGE SCALE GENOMIC DNA]</scope>
    <source>
        <strain evidence="7">cv. Chaw 1501</strain>
        <tissue evidence="6">Young leaves</tissue>
    </source>
</reference>
<comment type="subcellular location">
    <subcellularLocation>
        <location evidence="3">Cytoplasm</location>
        <location evidence="3">Cytosol</location>
    </subcellularLocation>
</comment>
<dbReference type="CDD" id="cd03185">
    <property type="entry name" value="GST_C_Tau"/>
    <property type="match status" value="1"/>
</dbReference>
<dbReference type="PANTHER" id="PTHR11260">
    <property type="entry name" value="GLUTATHIONE S-TRANSFERASE, GST, SUPERFAMILY, GST DOMAIN CONTAINING"/>
    <property type="match status" value="1"/>
</dbReference>
<gene>
    <name evidence="6" type="ORF">CKAN_01050900</name>
</gene>
<comment type="caution">
    <text evidence="6">The sequence shown here is derived from an EMBL/GenBank/DDBJ whole genome shotgun (WGS) entry which is preliminary data.</text>
</comment>
<dbReference type="InterPro" id="IPR045073">
    <property type="entry name" value="Omega/Tau-like"/>
</dbReference>
<dbReference type="SUPFAM" id="SSF47616">
    <property type="entry name" value="GST C-terminal domain-like"/>
    <property type="match status" value="1"/>
</dbReference>
<evidence type="ECO:0000256" key="1">
    <source>
        <dbReference type="ARBA" id="ARBA00022679"/>
    </source>
</evidence>
<dbReference type="Pfam" id="PF02798">
    <property type="entry name" value="GST_N"/>
    <property type="match status" value="1"/>
</dbReference>
<evidence type="ECO:0000313" key="7">
    <source>
        <dbReference type="Proteomes" id="UP000283530"/>
    </source>
</evidence>
<protein>
    <recommendedName>
        <fullName evidence="3">Glutathione S-transferase</fullName>
        <ecNumber evidence="3">2.5.1.18</ecNumber>
    </recommendedName>
</protein>
<evidence type="ECO:0000256" key="2">
    <source>
        <dbReference type="ARBA" id="ARBA00047960"/>
    </source>
</evidence>
<dbReference type="FunFam" id="3.40.30.10:FF:000014">
    <property type="entry name" value="Tau class glutathione S-transferase"/>
    <property type="match status" value="1"/>
</dbReference>
<keyword evidence="3" id="KW-0963">Cytoplasm</keyword>
<dbReference type="OrthoDB" id="202840at2759"/>
<sequence length="222" mass="25436">MGDDISLLDFWVSPFGMRVRLALAEKGLCYQFIEESLMTTERSPLLLKMNPVHKKIPVLIHRGRPICESVNIVQYIDEFWNDRSPLLPRDPYQRANARFWADFIDKKVYSSMSGIWNNKGEGLDELKKDFIETFKVIEEGALGNKPYLGGESFGFVDICLIPFTCIFMACEKYGDLSIQEELPGIAAWAKRCRERESVSKVLPEPSQVYDVVCQARKLQGID</sequence>
<dbReference type="InterPro" id="IPR045074">
    <property type="entry name" value="GST_C_Tau"/>
</dbReference>
<dbReference type="PROSITE" id="PS50405">
    <property type="entry name" value="GST_CTER"/>
    <property type="match status" value="1"/>
</dbReference>
<feature type="domain" description="GST N-terminal" evidence="4">
    <location>
        <begin position="3"/>
        <end position="84"/>
    </location>
</feature>
<keyword evidence="1 3" id="KW-0808">Transferase</keyword>
<feature type="domain" description="GST C-terminal" evidence="5">
    <location>
        <begin position="90"/>
        <end position="211"/>
    </location>
</feature>
<evidence type="ECO:0000313" key="6">
    <source>
        <dbReference type="EMBL" id="RWR81812.1"/>
    </source>
</evidence>
<dbReference type="CDD" id="cd03058">
    <property type="entry name" value="GST_N_Tau"/>
    <property type="match status" value="1"/>
</dbReference>
<dbReference type="SFLD" id="SFLDS00019">
    <property type="entry name" value="Glutathione_Transferase_(cytos"/>
    <property type="match status" value="1"/>
</dbReference>
<dbReference type="InterPro" id="IPR036282">
    <property type="entry name" value="Glutathione-S-Trfase_C_sf"/>
</dbReference>
<dbReference type="Pfam" id="PF13410">
    <property type="entry name" value="GST_C_2"/>
    <property type="match status" value="1"/>
</dbReference>
<dbReference type="AlphaFoldDB" id="A0A3S3MSW4"/>
<name>A0A3S3MSW4_9MAGN</name>
<proteinExistence type="inferred from homology"/>
<dbReference type="PANTHER" id="PTHR11260:SF773">
    <property type="entry name" value="GLUTATHIONE S-TRANSFERASE U26"/>
    <property type="match status" value="1"/>
</dbReference>
<comment type="catalytic activity">
    <reaction evidence="2 3">
        <text>RX + glutathione = an S-substituted glutathione + a halide anion + H(+)</text>
        <dbReference type="Rhea" id="RHEA:16437"/>
        <dbReference type="ChEBI" id="CHEBI:15378"/>
        <dbReference type="ChEBI" id="CHEBI:16042"/>
        <dbReference type="ChEBI" id="CHEBI:17792"/>
        <dbReference type="ChEBI" id="CHEBI:57925"/>
        <dbReference type="ChEBI" id="CHEBI:90779"/>
        <dbReference type="EC" id="2.5.1.18"/>
    </reaction>
</comment>
<dbReference type="InterPro" id="IPR010987">
    <property type="entry name" value="Glutathione-S-Trfase_C-like"/>
</dbReference>
<accession>A0A3S3MSW4</accession>
<dbReference type="InterPro" id="IPR040079">
    <property type="entry name" value="Glutathione_S-Trfase"/>
</dbReference>
<comment type="function">
    <text evidence="3">Is involved in the conjugation of reduced glutathione to a wide number of exogenous and endogenous hydrophobic electrophiles.</text>
</comment>
<evidence type="ECO:0000259" key="5">
    <source>
        <dbReference type="PROSITE" id="PS50405"/>
    </source>
</evidence>
<dbReference type="InterPro" id="IPR036249">
    <property type="entry name" value="Thioredoxin-like_sf"/>
</dbReference>
<comment type="similarity">
    <text evidence="3">Belongs to the GST superfamily.</text>
</comment>
<dbReference type="GO" id="GO:0006749">
    <property type="term" value="P:glutathione metabolic process"/>
    <property type="evidence" value="ECO:0007669"/>
    <property type="project" value="InterPro"/>
</dbReference>
<dbReference type="EC" id="2.5.1.18" evidence="3"/>
<dbReference type="SFLD" id="SFLDG00358">
    <property type="entry name" value="Main_(cytGST)"/>
    <property type="match status" value="1"/>
</dbReference>
<dbReference type="SUPFAM" id="SSF52833">
    <property type="entry name" value="Thioredoxin-like"/>
    <property type="match status" value="1"/>
</dbReference>
<dbReference type="PROSITE" id="PS50404">
    <property type="entry name" value="GST_NTER"/>
    <property type="match status" value="1"/>
</dbReference>
<dbReference type="InterPro" id="IPR004045">
    <property type="entry name" value="Glutathione_S-Trfase_N"/>
</dbReference>
<dbReference type="Proteomes" id="UP000283530">
    <property type="component" value="Unassembled WGS sequence"/>
</dbReference>
<keyword evidence="7" id="KW-1185">Reference proteome</keyword>
<dbReference type="Gene3D" id="3.40.30.10">
    <property type="entry name" value="Glutaredoxin"/>
    <property type="match status" value="1"/>
</dbReference>
<evidence type="ECO:0000256" key="3">
    <source>
        <dbReference type="RuleBase" id="RU369102"/>
    </source>
</evidence>
<evidence type="ECO:0000259" key="4">
    <source>
        <dbReference type="PROSITE" id="PS50404"/>
    </source>
</evidence>
<dbReference type="EMBL" id="QPKB01000004">
    <property type="protein sequence ID" value="RWR81812.1"/>
    <property type="molecule type" value="Genomic_DNA"/>
</dbReference>
<dbReference type="STRING" id="337451.A0A3S3MSW4"/>